<evidence type="ECO:0000256" key="1">
    <source>
        <dbReference type="ARBA" id="ARBA00007905"/>
    </source>
</evidence>
<keyword evidence="3" id="KW-0560">Oxidoreductase</keyword>
<dbReference type="InterPro" id="IPR020471">
    <property type="entry name" value="AKR"/>
</dbReference>
<dbReference type="SUPFAM" id="SSF51430">
    <property type="entry name" value="NAD(P)-linked oxidoreductase"/>
    <property type="match status" value="1"/>
</dbReference>
<reference evidence="8 9" key="1">
    <citation type="submission" date="2020-01" db="EMBL/GenBank/DDBJ databases">
        <title>Anaeroalcalibacter tamaniensis gen. nov., sp. nov., moderately halophilic strictly anaerobic fermenter bacterium from mud volcano of Taman peninsula.</title>
        <authorList>
            <person name="Frolova A."/>
            <person name="Merkel A.Y."/>
            <person name="Slobodkin A.I."/>
        </authorList>
    </citation>
    <scope>NUCLEOTIDE SEQUENCE [LARGE SCALE GENOMIC DNA]</scope>
    <source>
        <strain evidence="8 9">F-3ap</strain>
    </source>
</reference>
<keyword evidence="9" id="KW-1185">Reference proteome</keyword>
<evidence type="ECO:0000259" key="7">
    <source>
        <dbReference type="Pfam" id="PF00248"/>
    </source>
</evidence>
<dbReference type="PANTHER" id="PTHR43827">
    <property type="entry name" value="2,5-DIKETO-D-GLUCONIC ACID REDUCTASE"/>
    <property type="match status" value="1"/>
</dbReference>
<feature type="binding site" evidence="5">
    <location>
        <position position="109"/>
    </location>
    <ligand>
        <name>substrate</name>
    </ligand>
</feature>
<keyword evidence="2" id="KW-0521">NADP</keyword>
<dbReference type="Gene3D" id="3.20.20.100">
    <property type="entry name" value="NADP-dependent oxidoreductase domain"/>
    <property type="match status" value="1"/>
</dbReference>
<feature type="domain" description="NADP-dependent oxidoreductase" evidence="7">
    <location>
        <begin position="20"/>
        <end position="255"/>
    </location>
</feature>
<feature type="site" description="Lowers pKa of active site Tyr" evidence="6">
    <location>
        <position position="76"/>
    </location>
</feature>
<gene>
    <name evidence="8" type="ORF">GXN74_11290</name>
</gene>
<evidence type="ECO:0000313" key="9">
    <source>
        <dbReference type="Proteomes" id="UP000461585"/>
    </source>
</evidence>
<evidence type="ECO:0000313" key="8">
    <source>
        <dbReference type="EMBL" id="NDL68325.1"/>
    </source>
</evidence>
<dbReference type="PIRSF" id="PIRSF000097">
    <property type="entry name" value="AKR"/>
    <property type="match status" value="1"/>
</dbReference>
<evidence type="ECO:0000256" key="4">
    <source>
        <dbReference type="PIRSR" id="PIRSR000097-1"/>
    </source>
</evidence>
<dbReference type="InterPro" id="IPR036812">
    <property type="entry name" value="NAD(P)_OxRdtase_dom_sf"/>
</dbReference>
<dbReference type="Pfam" id="PF00248">
    <property type="entry name" value="Aldo_ket_red"/>
    <property type="match status" value="1"/>
</dbReference>
<dbReference type="CDD" id="cd19071">
    <property type="entry name" value="AKR_AKR1-5-like"/>
    <property type="match status" value="1"/>
</dbReference>
<feature type="active site" description="Proton donor" evidence="4">
    <location>
        <position position="51"/>
    </location>
</feature>
<organism evidence="8 9">
    <name type="scientific">Anaerotalea alkaliphila</name>
    <dbReference type="NCBI Taxonomy" id="2662126"/>
    <lineage>
        <taxon>Bacteria</taxon>
        <taxon>Bacillati</taxon>
        <taxon>Bacillota</taxon>
        <taxon>Clostridia</taxon>
        <taxon>Eubacteriales</taxon>
        <taxon>Anaerotalea</taxon>
    </lineage>
</organism>
<comment type="similarity">
    <text evidence="1">Belongs to the aldo/keto reductase family.</text>
</comment>
<dbReference type="PROSITE" id="PS00062">
    <property type="entry name" value="ALDOKETO_REDUCTASE_2"/>
    <property type="match status" value="1"/>
</dbReference>
<evidence type="ECO:0000256" key="5">
    <source>
        <dbReference type="PIRSR" id="PIRSR000097-2"/>
    </source>
</evidence>
<name>A0A7X5HXB0_9FIRM</name>
<dbReference type="PROSITE" id="PS00798">
    <property type="entry name" value="ALDOKETO_REDUCTASE_1"/>
    <property type="match status" value="1"/>
</dbReference>
<proteinExistence type="inferred from homology"/>
<dbReference type="PRINTS" id="PR00069">
    <property type="entry name" value="ALDKETRDTASE"/>
</dbReference>
<dbReference type="InterPro" id="IPR018170">
    <property type="entry name" value="Aldo/ket_reductase_CS"/>
</dbReference>
<comment type="caution">
    <text evidence="8">The sequence shown here is derived from an EMBL/GenBank/DDBJ whole genome shotgun (WGS) entry which is preliminary data.</text>
</comment>
<dbReference type="EMBL" id="JAAEEH010000034">
    <property type="protein sequence ID" value="NDL68325.1"/>
    <property type="molecule type" value="Genomic_DNA"/>
</dbReference>
<dbReference type="GO" id="GO:0016616">
    <property type="term" value="F:oxidoreductase activity, acting on the CH-OH group of donors, NAD or NADP as acceptor"/>
    <property type="evidence" value="ECO:0007669"/>
    <property type="project" value="UniProtKB-ARBA"/>
</dbReference>
<evidence type="ECO:0000256" key="2">
    <source>
        <dbReference type="ARBA" id="ARBA00022857"/>
    </source>
</evidence>
<dbReference type="RefSeq" id="WP_162371048.1">
    <property type="nucleotide sequence ID" value="NZ_JAAEEH010000034.1"/>
</dbReference>
<accession>A0A7X5HXB0</accession>
<protein>
    <submittedName>
        <fullName evidence="8">Aldo/keto reductase</fullName>
    </submittedName>
</protein>
<sequence>MQKDKEIILNNGVRMPMVGFGTFKIDDAGAKTAALQAIEAGYRHIDTASYYQNEAGVGEAVRECGVPREELFVTSKVWMTDLGYDATRKAFEASMKRFKLDYLDMYLIHWPRPLANEAWQAMERLYDEGRIRAIGVCNYNIPLLDAFLQQARIKPVVNQIELHPRLQQKEVVRYCQERQIVVEAWSPIMKGQVMEIPLLLELGEKYGKSAAQVALRWHLQRNVVVLPKSQTPSRMAQNRDLFDFELTGDEMEAIALLDDNHRLGFTPEHIYAHGFTPGDKPK</sequence>
<dbReference type="AlphaFoldDB" id="A0A7X5HXB0"/>
<evidence type="ECO:0000256" key="6">
    <source>
        <dbReference type="PIRSR" id="PIRSR000097-3"/>
    </source>
</evidence>
<dbReference type="PANTHER" id="PTHR43827:SF3">
    <property type="entry name" value="NADP-DEPENDENT OXIDOREDUCTASE DOMAIN-CONTAINING PROTEIN"/>
    <property type="match status" value="1"/>
</dbReference>
<dbReference type="InterPro" id="IPR023210">
    <property type="entry name" value="NADP_OxRdtase_dom"/>
</dbReference>
<evidence type="ECO:0000256" key="3">
    <source>
        <dbReference type="ARBA" id="ARBA00023002"/>
    </source>
</evidence>
<dbReference type="Proteomes" id="UP000461585">
    <property type="component" value="Unassembled WGS sequence"/>
</dbReference>
<dbReference type="FunFam" id="3.20.20.100:FF:000015">
    <property type="entry name" value="Oxidoreductase, aldo/keto reductase family"/>
    <property type="match status" value="1"/>
</dbReference>